<dbReference type="InParanoid" id="A0A0D0D6D7"/>
<reference evidence="2" key="2">
    <citation type="submission" date="2015-01" db="EMBL/GenBank/DDBJ databases">
        <title>Evolutionary Origins and Diversification of the Mycorrhizal Mutualists.</title>
        <authorList>
            <consortium name="DOE Joint Genome Institute"/>
            <consortium name="Mycorrhizal Genomics Consortium"/>
            <person name="Kohler A."/>
            <person name="Kuo A."/>
            <person name="Nagy L.G."/>
            <person name="Floudas D."/>
            <person name="Copeland A."/>
            <person name="Barry K.W."/>
            <person name="Cichocki N."/>
            <person name="Veneault-Fourrey C."/>
            <person name="LaButti K."/>
            <person name="Lindquist E.A."/>
            <person name="Lipzen A."/>
            <person name="Lundell T."/>
            <person name="Morin E."/>
            <person name="Murat C."/>
            <person name="Riley R."/>
            <person name="Ohm R."/>
            <person name="Sun H."/>
            <person name="Tunlid A."/>
            <person name="Henrissat B."/>
            <person name="Grigoriev I.V."/>
            <person name="Hibbett D.S."/>
            <person name="Martin F."/>
        </authorList>
    </citation>
    <scope>NUCLEOTIDE SEQUENCE [LARGE SCALE GENOMIC DNA]</scope>
    <source>
        <strain evidence="2">Ve08.2h10</strain>
    </source>
</reference>
<dbReference type="Proteomes" id="UP000054538">
    <property type="component" value="Unassembled WGS sequence"/>
</dbReference>
<sequence length="55" mass="6513">EEAACQEERKKNHSKFLPFNDVKVASTIPIMPSPHALHKLWKGKYVEFHYFDKIQ</sequence>
<evidence type="ECO:0000313" key="2">
    <source>
        <dbReference type="Proteomes" id="UP000054538"/>
    </source>
</evidence>
<proteinExistence type="predicted"/>
<reference evidence="1 2" key="1">
    <citation type="submission" date="2014-04" db="EMBL/GenBank/DDBJ databases">
        <authorList>
            <consortium name="DOE Joint Genome Institute"/>
            <person name="Kuo A."/>
            <person name="Kohler A."/>
            <person name="Jargeat P."/>
            <person name="Nagy L.G."/>
            <person name="Floudas D."/>
            <person name="Copeland A."/>
            <person name="Barry K.W."/>
            <person name="Cichocki N."/>
            <person name="Veneault-Fourrey C."/>
            <person name="LaButti K."/>
            <person name="Lindquist E.A."/>
            <person name="Lipzen A."/>
            <person name="Lundell T."/>
            <person name="Morin E."/>
            <person name="Murat C."/>
            <person name="Sun H."/>
            <person name="Tunlid A."/>
            <person name="Henrissat B."/>
            <person name="Grigoriev I.V."/>
            <person name="Hibbett D.S."/>
            <person name="Martin F."/>
            <person name="Nordberg H.P."/>
            <person name="Cantor M.N."/>
            <person name="Hua S.X."/>
        </authorList>
    </citation>
    <scope>NUCLEOTIDE SEQUENCE [LARGE SCALE GENOMIC DNA]</scope>
    <source>
        <strain evidence="1 2">Ve08.2h10</strain>
    </source>
</reference>
<dbReference type="HOGENOM" id="CLU_3038016_0_0_1"/>
<keyword evidence="2" id="KW-1185">Reference proteome</keyword>
<accession>A0A0D0D6D7</accession>
<name>A0A0D0D6D7_9AGAM</name>
<dbReference type="AlphaFoldDB" id="A0A0D0D6D7"/>
<dbReference type="EMBL" id="KN827927">
    <property type="protein sequence ID" value="KIK75694.1"/>
    <property type="molecule type" value="Genomic_DNA"/>
</dbReference>
<organism evidence="1 2">
    <name type="scientific">Paxillus rubicundulus Ve08.2h10</name>
    <dbReference type="NCBI Taxonomy" id="930991"/>
    <lineage>
        <taxon>Eukaryota</taxon>
        <taxon>Fungi</taxon>
        <taxon>Dikarya</taxon>
        <taxon>Basidiomycota</taxon>
        <taxon>Agaricomycotina</taxon>
        <taxon>Agaricomycetes</taxon>
        <taxon>Agaricomycetidae</taxon>
        <taxon>Boletales</taxon>
        <taxon>Paxilineae</taxon>
        <taxon>Paxillaceae</taxon>
        <taxon>Paxillus</taxon>
    </lineage>
</organism>
<gene>
    <name evidence="1" type="ORF">PAXRUDRAFT_172004</name>
</gene>
<protein>
    <submittedName>
        <fullName evidence="1">Uncharacterized protein</fullName>
    </submittedName>
</protein>
<evidence type="ECO:0000313" key="1">
    <source>
        <dbReference type="EMBL" id="KIK75694.1"/>
    </source>
</evidence>
<feature type="non-terminal residue" evidence="1">
    <location>
        <position position="1"/>
    </location>
</feature>